<proteinExistence type="inferred from homology"/>
<feature type="active site" description="Nucleophile" evidence="6">
    <location>
        <position position="134"/>
    </location>
</feature>
<comment type="similarity">
    <text evidence="6 7">Belongs to the peptidase C12 family.</text>
</comment>
<keyword evidence="4 6" id="KW-0378">Hydrolase</keyword>
<feature type="active site" description="Proton donor" evidence="6">
    <location>
        <position position="224"/>
    </location>
</feature>
<dbReference type="PRINTS" id="PR00707">
    <property type="entry name" value="UBCTHYDRLASE"/>
</dbReference>
<dbReference type="GO" id="GO:0005737">
    <property type="term" value="C:cytoplasm"/>
    <property type="evidence" value="ECO:0007669"/>
    <property type="project" value="TreeGrafter"/>
</dbReference>
<comment type="catalytic activity">
    <reaction evidence="1 6 7">
        <text>Thiol-dependent hydrolysis of ester, thioester, amide, peptide and isopeptide bonds formed by the C-terminal Gly of ubiquitin (a 76-residue protein attached to proteins as an intracellular targeting signal).</text>
        <dbReference type="EC" id="3.4.19.12"/>
    </reaction>
</comment>
<evidence type="ECO:0000256" key="1">
    <source>
        <dbReference type="ARBA" id="ARBA00000707"/>
    </source>
</evidence>
<accession>A0A6G1GTI0</accession>
<feature type="site" description="Transition state stabilizer" evidence="6">
    <location>
        <position position="128"/>
    </location>
</feature>
<keyword evidence="2 6" id="KW-0645">Protease</keyword>
<dbReference type="InterPro" id="IPR038765">
    <property type="entry name" value="Papain-like_cys_pep_sf"/>
</dbReference>
<keyword evidence="11" id="KW-1185">Reference proteome</keyword>
<feature type="region of interest" description="Disordered" evidence="8">
    <location>
        <begin position="1"/>
        <end position="35"/>
    </location>
</feature>
<dbReference type="GO" id="GO:0004843">
    <property type="term" value="F:cysteine-type deubiquitinase activity"/>
    <property type="evidence" value="ECO:0007669"/>
    <property type="project" value="UniProtKB-UniRule"/>
</dbReference>
<evidence type="ECO:0000256" key="7">
    <source>
        <dbReference type="RuleBase" id="RU361215"/>
    </source>
</evidence>
<evidence type="ECO:0000256" key="3">
    <source>
        <dbReference type="ARBA" id="ARBA00022786"/>
    </source>
</evidence>
<dbReference type="OrthoDB" id="1924260at2759"/>
<organism evidence="10 11">
    <name type="scientific">Aulographum hederae CBS 113979</name>
    <dbReference type="NCBI Taxonomy" id="1176131"/>
    <lineage>
        <taxon>Eukaryota</taxon>
        <taxon>Fungi</taxon>
        <taxon>Dikarya</taxon>
        <taxon>Ascomycota</taxon>
        <taxon>Pezizomycotina</taxon>
        <taxon>Dothideomycetes</taxon>
        <taxon>Pleosporomycetidae</taxon>
        <taxon>Aulographales</taxon>
        <taxon>Aulographaceae</taxon>
    </lineage>
</organism>
<name>A0A6G1GTI0_9PEZI</name>
<evidence type="ECO:0000256" key="4">
    <source>
        <dbReference type="ARBA" id="ARBA00022801"/>
    </source>
</evidence>
<evidence type="ECO:0000256" key="8">
    <source>
        <dbReference type="SAM" id="MobiDB-lite"/>
    </source>
</evidence>
<dbReference type="InterPro" id="IPR001578">
    <property type="entry name" value="Peptidase_C12_UCH"/>
</dbReference>
<gene>
    <name evidence="10" type="ORF">K402DRAFT_359937</name>
</gene>
<feature type="region of interest" description="Disordered" evidence="8">
    <location>
        <begin position="386"/>
        <end position="409"/>
    </location>
</feature>
<dbReference type="Pfam" id="PF01088">
    <property type="entry name" value="Peptidase_C12"/>
    <property type="match status" value="1"/>
</dbReference>
<dbReference type="InterPro" id="IPR036959">
    <property type="entry name" value="Peptidase_C12_UCH_sf"/>
</dbReference>
<evidence type="ECO:0000256" key="5">
    <source>
        <dbReference type="ARBA" id="ARBA00022807"/>
    </source>
</evidence>
<keyword evidence="5 6" id="KW-0788">Thiol protease</keyword>
<keyword evidence="3 6" id="KW-0833">Ubl conjugation pathway</keyword>
<feature type="site" description="Important for enzyme activity" evidence="6">
    <location>
        <position position="239"/>
    </location>
</feature>
<evidence type="ECO:0000313" key="11">
    <source>
        <dbReference type="Proteomes" id="UP000800041"/>
    </source>
</evidence>
<evidence type="ECO:0000256" key="2">
    <source>
        <dbReference type="ARBA" id="ARBA00022670"/>
    </source>
</evidence>
<dbReference type="GO" id="GO:0016579">
    <property type="term" value="P:protein deubiquitination"/>
    <property type="evidence" value="ECO:0007669"/>
    <property type="project" value="TreeGrafter"/>
</dbReference>
<dbReference type="GO" id="GO:0006511">
    <property type="term" value="P:ubiquitin-dependent protein catabolic process"/>
    <property type="evidence" value="ECO:0007669"/>
    <property type="project" value="UniProtKB-UniRule"/>
</dbReference>
<protein>
    <recommendedName>
        <fullName evidence="7">Ubiquitin carboxyl-terminal hydrolase</fullName>
        <ecNumber evidence="7">3.4.19.12</ecNumber>
    </recommendedName>
</protein>
<dbReference type="PANTHER" id="PTHR10589">
    <property type="entry name" value="UBIQUITIN CARBOXYL-TERMINAL HYDROLASE"/>
    <property type="match status" value="1"/>
</dbReference>
<feature type="compositionally biased region" description="Polar residues" evidence="8">
    <location>
        <begin position="18"/>
        <end position="31"/>
    </location>
</feature>
<sequence>MPFKKQKRESNPELVGESNGTANGTHTNNLTIKEYPNPASAAATAEDRNKWQGWCEIESEPAFFNVMLNELGAPGIKVQEMFSLDDESLLFLPRPAYGLIFLFQANRPEPEKQGEEEVCPNHVWFSNQTGGHSCATVAMLNVLNNIPHMTLGEELRTFKEFTADFTPVLRGYQLENFQFVKAIHNSFARKKDMLNTDLGMEQRYNARKRKRKEVDDEEQEPVYHFQAFVPVNGDVWKLDGIDSNPVKLGTYDENVWLDVAAPLLNDRMAQLAAEGINYNLLCMSKDPLITAREDLVKNIMTLQAIEKRVAKLVPDWQDNCLTHCGTDSAMNDFLDRIDGPNEDYGITEAMINPTSELADLPKDPQEEEFVEPPVVLWKKTMQEQTKLRNDVKREQLSQQADSEKATGRRHDYAPTIQMWLRMLAENETLQELVEKAGYV</sequence>
<dbReference type="AlphaFoldDB" id="A0A6G1GTI0"/>
<feature type="domain" description="UCH catalytic" evidence="9">
    <location>
        <begin position="53"/>
        <end position="285"/>
    </location>
</feature>
<dbReference type="PROSITE" id="PS52048">
    <property type="entry name" value="UCH_DOMAIN"/>
    <property type="match status" value="1"/>
</dbReference>
<dbReference type="PANTHER" id="PTHR10589:SF29">
    <property type="entry name" value="UBIQUITIN CARBOXYL-TERMINAL HYDROLASE"/>
    <property type="match status" value="1"/>
</dbReference>
<evidence type="ECO:0000259" key="9">
    <source>
        <dbReference type="PROSITE" id="PS52048"/>
    </source>
</evidence>
<dbReference type="EMBL" id="ML977170">
    <property type="protein sequence ID" value="KAF1984114.1"/>
    <property type="molecule type" value="Genomic_DNA"/>
</dbReference>
<dbReference type="EC" id="3.4.19.12" evidence="7"/>
<reference evidence="10" key="1">
    <citation type="journal article" date="2020" name="Stud. Mycol.">
        <title>101 Dothideomycetes genomes: a test case for predicting lifestyles and emergence of pathogens.</title>
        <authorList>
            <person name="Haridas S."/>
            <person name="Albert R."/>
            <person name="Binder M."/>
            <person name="Bloem J."/>
            <person name="Labutti K."/>
            <person name="Salamov A."/>
            <person name="Andreopoulos B."/>
            <person name="Baker S."/>
            <person name="Barry K."/>
            <person name="Bills G."/>
            <person name="Bluhm B."/>
            <person name="Cannon C."/>
            <person name="Castanera R."/>
            <person name="Culley D."/>
            <person name="Daum C."/>
            <person name="Ezra D."/>
            <person name="Gonzalez J."/>
            <person name="Henrissat B."/>
            <person name="Kuo A."/>
            <person name="Liang C."/>
            <person name="Lipzen A."/>
            <person name="Lutzoni F."/>
            <person name="Magnuson J."/>
            <person name="Mondo S."/>
            <person name="Nolan M."/>
            <person name="Ohm R."/>
            <person name="Pangilinan J."/>
            <person name="Park H.-J."/>
            <person name="Ramirez L."/>
            <person name="Alfaro M."/>
            <person name="Sun H."/>
            <person name="Tritt A."/>
            <person name="Yoshinaga Y."/>
            <person name="Zwiers L.-H."/>
            <person name="Turgeon B."/>
            <person name="Goodwin S."/>
            <person name="Spatafora J."/>
            <person name="Crous P."/>
            <person name="Grigoriev I."/>
        </authorList>
    </citation>
    <scope>NUCLEOTIDE SEQUENCE</scope>
    <source>
        <strain evidence="10">CBS 113979</strain>
    </source>
</reference>
<dbReference type="Proteomes" id="UP000800041">
    <property type="component" value="Unassembled WGS sequence"/>
</dbReference>
<dbReference type="SUPFAM" id="SSF54001">
    <property type="entry name" value="Cysteine proteinases"/>
    <property type="match status" value="1"/>
</dbReference>
<evidence type="ECO:0000256" key="6">
    <source>
        <dbReference type="PROSITE-ProRule" id="PRU01393"/>
    </source>
</evidence>
<evidence type="ECO:0000313" key="10">
    <source>
        <dbReference type="EMBL" id="KAF1984114.1"/>
    </source>
</evidence>
<dbReference type="FunFam" id="3.40.532.10:FF:000010">
    <property type="entry name" value="Ubiquitin carboxyl-terminal hydrolase"/>
    <property type="match status" value="1"/>
</dbReference>
<dbReference type="Gene3D" id="3.40.532.10">
    <property type="entry name" value="Peptidase C12, ubiquitin carboxyl-terminal hydrolase"/>
    <property type="match status" value="1"/>
</dbReference>